<protein>
    <recommendedName>
        <fullName evidence="3">DUF2185 domain-containing protein</fullName>
    </recommendedName>
</protein>
<accession>A0ABM8YTL0</accession>
<proteinExistence type="predicted"/>
<evidence type="ECO:0000313" key="2">
    <source>
        <dbReference type="Proteomes" id="UP000789833"/>
    </source>
</evidence>
<gene>
    <name evidence="1" type="ORF">BACCIP111883_04103</name>
</gene>
<evidence type="ECO:0008006" key="3">
    <source>
        <dbReference type="Google" id="ProtNLM"/>
    </source>
</evidence>
<comment type="caution">
    <text evidence="1">The sequence shown here is derived from an EMBL/GenBank/DDBJ whole genome shotgun (WGS) entry which is preliminary data.</text>
</comment>
<dbReference type="RefSeq" id="WP_230504626.1">
    <property type="nucleotide sequence ID" value="NZ_CAKJTJ010000042.1"/>
</dbReference>
<sequence length="98" mass="11442">MNRFEYPTNMMVITLKEILDGTKTVLYVSHDEEDGMWQFLDGSDELDADNARIVTLEEMLKIDESGSLLWDLPPGWIAERVDNEGLWTKREKDKVQKH</sequence>
<keyword evidence="2" id="KW-1185">Reference proteome</keyword>
<name>A0ABM8YTL0_9BACI</name>
<evidence type="ECO:0000313" key="1">
    <source>
        <dbReference type="EMBL" id="CAG9623302.1"/>
    </source>
</evidence>
<dbReference type="Proteomes" id="UP000789833">
    <property type="component" value="Unassembled WGS sequence"/>
</dbReference>
<reference evidence="1 2" key="1">
    <citation type="submission" date="2021-10" db="EMBL/GenBank/DDBJ databases">
        <authorList>
            <person name="Criscuolo A."/>
        </authorList>
    </citation>
    <scope>NUCLEOTIDE SEQUENCE [LARGE SCALE GENOMIC DNA]</scope>
    <source>
        <strain evidence="2">CIP 111883</strain>
    </source>
</reference>
<organism evidence="1 2">
    <name type="scientific">Sutcliffiella rhizosphaerae</name>
    <dbReference type="NCBI Taxonomy" id="2880967"/>
    <lineage>
        <taxon>Bacteria</taxon>
        <taxon>Bacillati</taxon>
        <taxon>Bacillota</taxon>
        <taxon>Bacilli</taxon>
        <taxon>Bacillales</taxon>
        <taxon>Bacillaceae</taxon>
        <taxon>Sutcliffiella</taxon>
    </lineage>
</organism>
<dbReference type="EMBL" id="CAKJTJ010000042">
    <property type="protein sequence ID" value="CAG9623302.1"/>
    <property type="molecule type" value="Genomic_DNA"/>
</dbReference>